<dbReference type="AlphaFoldDB" id="A0A2M4C849"/>
<dbReference type="EMBL" id="GGFJ01012339">
    <property type="protein sequence ID" value="MBW61480.1"/>
    <property type="molecule type" value="Transcribed_RNA"/>
</dbReference>
<reference evidence="1" key="1">
    <citation type="submission" date="2018-01" db="EMBL/GenBank/DDBJ databases">
        <title>An insight into the sialome of Amazonian anophelines.</title>
        <authorList>
            <person name="Ribeiro J.M."/>
            <person name="Scarpassa V."/>
            <person name="Calvo E."/>
        </authorList>
    </citation>
    <scope>NUCLEOTIDE SEQUENCE</scope>
    <source>
        <tissue evidence="1">Salivary glands</tissue>
    </source>
</reference>
<protein>
    <submittedName>
        <fullName evidence="1">Putative secreted protein</fullName>
    </submittedName>
</protein>
<proteinExistence type="predicted"/>
<organism evidence="1">
    <name type="scientific">Anopheles marajoara</name>
    <dbReference type="NCBI Taxonomy" id="58244"/>
    <lineage>
        <taxon>Eukaryota</taxon>
        <taxon>Metazoa</taxon>
        <taxon>Ecdysozoa</taxon>
        <taxon>Arthropoda</taxon>
        <taxon>Hexapoda</taxon>
        <taxon>Insecta</taxon>
        <taxon>Pterygota</taxon>
        <taxon>Neoptera</taxon>
        <taxon>Endopterygota</taxon>
        <taxon>Diptera</taxon>
        <taxon>Nematocera</taxon>
        <taxon>Culicoidea</taxon>
        <taxon>Culicidae</taxon>
        <taxon>Anophelinae</taxon>
        <taxon>Anopheles</taxon>
    </lineage>
</organism>
<accession>A0A2M4C849</accession>
<name>A0A2M4C849_9DIPT</name>
<evidence type="ECO:0000313" key="1">
    <source>
        <dbReference type="EMBL" id="MBW61480.1"/>
    </source>
</evidence>
<sequence>MLFLIQSVYSITLVYTPGTPAVPHFCGPKLTTPSKYQVPEIWRISGPPESPLQVSLPRTPPAQICEGLRKIPPRANIGAQSSWLLMLSSTFSFLSLAEAVSVLPHPAA</sequence>